<name>A0A0F6R8F7_9CAUD</name>
<evidence type="ECO:0000313" key="1">
    <source>
        <dbReference type="EMBL" id="AKE46314.1"/>
    </source>
</evidence>
<proteinExistence type="predicted"/>
<reference evidence="1 2" key="1">
    <citation type="journal article" date="2015" name="BMC Genomics">
        <title>Analysis of whole genome sequencing for the Escherichia coli O157:H7 typing phages.</title>
        <authorList>
            <person name="Cowley L.A."/>
            <person name="Beckett S.J."/>
            <person name="Chase-Topping M."/>
            <person name="Perry N."/>
            <person name="Dallman T.J."/>
            <person name="Gally D.L."/>
            <person name="Jenkins C."/>
        </authorList>
    </citation>
    <scope>NUCLEOTIDE SEQUENCE [LARGE SCALE GENOMIC DNA]</scope>
</reference>
<organism evidence="1 2">
    <name type="scientific">Escherichia coli O157 typing phage 8</name>
    <dbReference type="NCBI Taxonomy" id="1508683"/>
    <lineage>
        <taxon>Viruses</taxon>
        <taxon>Duplodnaviria</taxon>
        <taxon>Heunggongvirae</taxon>
        <taxon>Uroviricota</taxon>
        <taxon>Caudoviricetes</taxon>
        <taxon>Andersonviridae</taxon>
        <taxon>Ounavirinae</taxon>
        <taxon>Felixounavirus</taxon>
        <taxon>Felixounavirus wV8</taxon>
    </lineage>
</organism>
<dbReference type="EMBL" id="KP869106">
    <property type="protein sequence ID" value="AKE46314.1"/>
    <property type="molecule type" value="Genomic_DNA"/>
</dbReference>
<gene>
    <name evidence="1" type="ORF">ECTP8_01458</name>
</gene>
<dbReference type="Proteomes" id="UP000258777">
    <property type="component" value="Segment"/>
</dbReference>
<protein>
    <recommendedName>
        <fullName evidence="3">Phage protein</fullName>
    </recommendedName>
</protein>
<evidence type="ECO:0008006" key="3">
    <source>
        <dbReference type="Google" id="ProtNLM"/>
    </source>
</evidence>
<sequence length="82" mass="9526">MSTIRVTVNAYGCHQLDAKFDIGGTDNTFDLIKMLIQQVIPDYNPTDDFWKDAVKEAINEESHYHYWGDLIVSLYYSKQGYN</sequence>
<evidence type="ECO:0000313" key="2">
    <source>
        <dbReference type="Proteomes" id="UP000258777"/>
    </source>
</evidence>
<accession>A0A0F6R8F7</accession>